<keyword evidence="1" id="KW-0812">Transmembrane</keyword>
<keyword evidence="1" id="KW-0472">Membrane</keyword>
<name>A0ABZ2HTL9_9MICO</name>
<proteinExistence type="predicted"/>
<dbReference type="Proteomes" id="UP001377573">
    <property type="component" value="Chromosome"/>
</dbReference>
<feature type="transmembrane region" description="Helical" evidence="1">
    <location>
        <begin position="20"/>
        <end position="42"/>
    </location>
</feature>
<dbReference type="EMBL" id="CP146240">
    <property type="protein sequence ID" value="WWS85882.1"/>
    <property type="molecule type" value="Genomic_DNA"/>
</dbReference>
<protein>
    <submittedName>
        <fullName evidence="2">Uncharacterized protein</fullName>
    </submittedName>
</protein>
<evidence type="ECO:0000256" key="1">
    <source>
        <dbReference type="SAM" id="Phobius"/>
    </source>
</evidence>
<organism evidence="2 3">
    <name type="scientific">Microbacterium paraoxydans</name>
    <dbReference type="NCBI Taxonomy" id="199592"/>
    <lineage>
        <taxon>Bacteria</taxon>
        <taxon>Bacillati</taxon>
        <taxon>Actinomycetota</taxon>
        <taxon>Actinomycetes</taxon>
        <taxon>Micrococcales</taxon>
        <taxon>Microbacteriaceae</taxon>
        <taxon>Microbacterium</taxon>
    </lineage>
</organism>
<reference evidence="2 3" key="1">
    <citation type="submission" date="2024-02" db="EMBL/GenBank/DDBJ databases">
        <authorList>
            <person name="Alasadi S."/>
            <person name="Hussein S.A."/>
        </authorList>
    </citation>
    <scope>NUCLEOTIDE SEQUENCE [LARGE SCALE GENOMIC DNA]</scope>
    <source>
        <strain evidence="2 3">GJ_SRA_44_2022</strain>
    </source>
</reference>
<gene>
    <name evidence="2" type="ORF">V8Z62_06570</name>
</gene>
<keyword evidence="1" id="KW-1133">Transmembrane helix</keyword>
<keyword evidence="3" id="KW-1185">Reference proteome</keyword>
<sequence>MSTAPAPTATPVPPPTQHQLALMIWIAVFPTLTVLNLVLAAPLSGLPIVVRTLVLVTIAVPLVIYLEMPLLHRVRRRIHGLVTARRRR</sequence>
<accession>A0ABZ2HTL9</accession>
<feature type="transmembrane region" description="Helical" evidence="1">
    <location>
        <begin position="48"/>
        <end position="66"/>
    </location>
</feature>
<evidence type="ECO:0000313" key="3">
    <source>
        <dbReference type="Proteomes" id="UP001377573"/>
    </source>
</evidence>
<dbReference type="RefSeq" id="WP_025104144.1">
    <property type="nucleotide sequence ID" value="NZ_CP146240.1"/>
</dbReference>
<evidence type="ECO:0000313" key="2">
    <source>
        <dbReference type="EMBL" id="WWS85882.1"/>
    </source>
</evidence>